<gene>
    <name evidence="1" type="ORF">MY490_11975</name>
</gene>
<proteinExistence type="predicted"/>
<dbReference type="EMBL" id="CP096034">
    <property type="protein sequence ID" value="UPM52558.1"/>
    <property type="molecule type" value="Genomic_DNA"/>
</dbReference>
<name>A0ABY4JFG1_9BACI</name>
<sequence>MKPKSEKYSDGFDYKMRLEVLETNEIFLPGGSVLEVKTDYPPTERLVAYVCVTVQLLTMYFSIEHLQVEAYHPNHHLIRRKIGIM</sequence>
<reference evidence="1 2" key="1">
    <citation type="submission" date="2022-04" db="EMBL/GenBank/DDBJ databases">
        <title>Mechanism of arsenic methylation and mitigation arsenic toxicity by Bacillus sp. LH14 from an Arsenic-Contaminated Paddy Soil.</title>
        <authorList>
            <person name="Wang D."/>
        </authorList>
    </citation>
    <scope>NUCLEOTIDE SEQUENCE [LARGE SCALE GENOMIC DNA]</scope>
    <source>
        <strain evidence="1 2">LH14</strain>
    </source>
</reference>
<dbReference type="Proteomes" id="UP000830639">
    <property type="component" value="Chromosome"/>
</dbReference>
<organism evidence="1 2">
    <name type="scientific">Gottfriedia acidiceleris</name>
    <dbReference type="NCBI Taxonomy" id="371036"/>
    <lineage>
        <taxon>Bacteria</taxon>
        <taxon>Bacillati</taxon>
        <taxon>Bacillota</taxon>
        <taxon>Bacilli</taxon>
        <taxon>Bacillales</taxon>
        <taxon>Bacillaceae</taxon>
        <taxon>Gottfriedia</taxon>
    </lineage>
</organism>
<accession>A0ABY4JFG1</accession>
<evidence type="ECO:0000313" key="1">
    <source>
        <dbReference type="EMBL" id="UPM52558.1"/>
    </source>
</evidence>
<dbReference type="RefSeq" id="WP_248265923.1">
    <property type="nucleotide sequence ID" value="NZ_CP096034.1"/>
</dbReference>
<keyword evidence="2" id="KW-1185">Reference proteome</keyword>
<evidence type="ECO:0000313" key="2">
    <source>
        <dbReference type="Proteomes" id="UP000830639"/>
    </source>
</evidence>
<protein>
    <submittedName>
        <fullName evidence="1">Uncharacterized protein</fullName>
    </submittedName>
</protein>